<sequence>MIADDAFLYVAPAQLNACQLSNSFSPIIPTSTPTTQISEDEKLYNLINNLTACKHYQPWTQNILGTTYVCVDYFDSRRRIKTEFWSQDYFFYESVGVQAKTQTKTLGIWWASESDELVLGINRILLRYNMPQPEITSYSHPQLFPPNSYQSPIYMWDGSFKIKNSINGSHYVDAQLNYKDVGLPFIKFEQKEILNIYIPRLNNIDGLKNGISVTTGDIVNNSTIKSLYKMGIDFLESSSVTNSGAQEKEFSVIYQHDYNRIEVVYFGKISRKRNSNYIKNTLYNSGPNFEIGFVWGDKSGWKFNYAGPVSQHFREYTYFDLDFYALARRGSTWRGSRVIAKD</sequence>
<protein>
    <submittedName>
        <fullName evidence="1">Uncharacterized protein</fullName>
    </submittedName>
</protein>
<accession>A0A6N6MHA5</accession>
<gene>
    <name evidence="1" type="ORF">F6U93_02585</name>
</gene>
<dbReference type="AlphaFoldDB" id="A0A6N6MHA5"/>
<name>A0A6N6MHA5_9FLAO</name>
<dbReference type="EMBL" id="WAAT01000022">
    <property type="protein sequence ID" value="KAB1069722.1"/>
    <property type="molecule type" value="Genomic_DNA"/>
</dbReference>
<keyword evidence="2" id="KW-1185">Reference proteome</keyword>
<evidence type="ECO:0000313" key="1">
    <source>
        <dbReference type="EMBL" id="KAB1069722.1"/>
    </source>
</evidence>
<reference evidence="1 2" key="1">
    <citation type="submission" date="2019-09" db="EMBL/GenBank/DDBJ databases">
        <authorList>
            <person name="Cao W.R."/>
        </authorList>
    </citation>
    <scope>NUCLEOTIDE SEQUENCE [LARGE SCALE GENOMIC DNA]</scope>
    <source>
        <strain evidence="1 2">B1N29</strain>
    </source>
</reference>
<organism evidence="1 2">
    <name type="scientific">Pseudotamlana haliotis</name>
    <dbReference type="NCBI Taxonomy" id="2614804"/>
    <lineage>
        <taxon>Bacteria</taxon>
        <taxon>Pseudomonadati</taxon>
        <taxon>Bacteroidota</taxon>
        <taxon>Flavobacteriia</taxon>
        <taxon>Flavobacteriales</taxon>
        <taxon>Flavobacteriaceae</taxon>
        <taxon>Pseudotamlana</taxon>
    </lineage>
</organism>
<evidence type="ECO:0000313" key="2">
    <source>
        <dbReference type="Proteomes" id="UP000441333"/>
    </source>
</evidence>
<comment type="caution">
    <text evidence="1">The sequence shown here is derived from an EMBL/GenBank/DDBJ whole genome shotgun (WGS) entry which is preliminary data.</text>
</comment>
<dbReference type="RefSeq" id="WP_150936534.1">
    <property type="nucleotide sequence ID" value="NZ_WAAT01000022.1"/>
</dbReference>
<proteinExistence type="predicted"/>
<dbReference type="Proteomes" id="UP000441333">
    <property type="component" value="Unassembled WGS sequence"/>
</dbReference>